<evidence type="ECO:0000313" key="5">
    <source>
        <dbReference type="Proteomes" id="UP000245872"/>
    </source>
</evidence>
<protein>
    <recommendedName>
        <fullName evidence="6">Cystathionine beta-lyase</fullName>
    </recommendedName>
</protein>
<comment type="cofactor">
    <cofactor evidence="1 3">
        <name>pyridoxal 5'-phosphate</name>
        <dbReference type="ChEBI" id="CHEBI:597326"/>
    </cofactor>
</comment>
<evidence type="ECO:0000313" key="4">
    <source>
        <dbReference type="EMBL" id="AWN82073.1"/>
    </source>
</evidence>
<dbReference type="Gene3D" id="3.90.1150.10">
    <property type="entry name" value="Aspartate Aminotransferase, domain 1"/>
    <property type="match status" value="1"/>
</dbReference>
<dbReference type="InterPro" id="IPR000277">
    <property type="entry name" value="Cys/Met-Metab_PyrdxlP-dep_enz"/>
</dbReference>
<name>A0A2Z3L942_9BACT</name>
<dbReference type="EMBL" id="CP029619">
    <property type="protein sequence ID" value="AWN82073.1"/>
    <property type="molecule type" value="Genomic_DNA"/>
</dbReference>
<gene>
    <name evidence="4" type="ORF">DK880_00764</name>
</gene>
<dbReference type="GO" id="GO:0030170">
    <property type="term" value="F:pyridoxal phosphate binding"/>
    <property type="evidence" value="ECO:0007669"/>
    <property type="project" value="InterPro"/>
</dbReference>
<dbReference type="KEGG" id="cher:DK880_00764"/>
<dbReference type="Proteomes" id="UP000245872">
    <property type="component" value="Chromosome"/>
</dbReference>
<proteinExistence type="inferred from homology"/>
<comment type="similarity">
    <text evidence="3">Belongs to the trans-sulfuration enzymes family.</text>
</comment>
<dbReference type="InterPro" id="IPR015424">
    <property type="entry name" value="PyrdxlP-dep_Trfase"/>
</dbReference>
<evidence type="ECO:0000256" key="2">
    <source>
        <dbReference type="ARBA" id="ARBA00022898"/>
    </source>
</evidence>
<organism evidence="4 5">
    <name type="scientific">Candidatus Cardinium hertigii</name>
    <dbReference type="NCBI Taxonomy" id="247481"/>
    <lineage>
        <taxon>Bacteria</taxon>
        <taxon>Pseudomonadati</taxon>
        <taxon>Bacteroidota</taxon>
        <taxon>Cytophagia</taxon>
        <taxon>Cytophagales</taxon>
        <taxon>Amoebophilaceae</taxon>
        <taxon>Candidatus Cardinium</taxon>
    </lineage>
</organism>
<dbReference type="GO" id="GO:0019346">
    <property type="term" value="P:transsulfuration"/>
    <property type="evidence" value="ECO:0007669"/>
    <property type="project" value="InterPro"/>
</dbReference>
<keyword evidence="5" id="KW-1185">Reference proteome</keyword>
<evidence type="ECO:0000256" key="3">
    <source>
        <dbReference type="RuleBase" id="RU362118"/>
    </source>
</evidence>
<dbReference type="SUPFAM" id="SSF53383">
    <property type="entry name" value="PLP-dependent transferases"/>
    <property type="match status" value="1"/>
</dbReference>
<dbReference type="AlphaFoldDB" id="A0A2Z3L942"/>
<dbReference type="Pfam" id="PF01053">
    <property type="entry name" value="Cys_Met_Meta_PP"/>
    <property type="match status" value="1"/>
</dbReference>
<accession>A0A2Z3L942</accession>
<dbReference type="InterPro" id="IPR015422">
    <property type="entry name" value="PyrdxlP-dep_Trfase_small"/>
</dbReference>
<sequence>MDATESLVSCLNTMSNSHMTPEQLQTMGIKAGFMRLSCGIEDAQELIEALDRTLGSCKSFPRLLSNWMQCLPNSVLKLRQPLFCMGRNK</sequence>
<evidence type="ECO:0008006" key="6">
    <source>
        <dbReference type="Google" id="ProtNLM"/>
    </source>
</evidence>
<evidence type="ECO:0000256" key="1">
    <source>
        <dbReference type="ARBA" id="ARBA00001933"/>
    </source>
</evidence>
<reference evidence="4 5" key="1">
    <citation type="submission" date="2018-05" db="EMBL/GenBank/DDBJ databases">
        <title>Candidatus Cardinium hertigii Genome Assembly.</title>
        <authorList>
            <person name="Showmaker K.C."/>
            <person name="Walden K.O."/>
            <person name="Fields C.J."/>
            <person name="Lambert K.N."/>
            <person name="Hudson M.E."/>
        </authorList>
    </citation>
    <scope>NUCLEOTIDE SEQUENCE [LARGE SCALE GENOMIC DNA]</scope>
    <source>
        <strain evidence="5">cHgTN10</strain>
    </source>
</reference>
<keyword evidence="2 3" id="KW-0663">Pyridoxal phosphate</keyword>